<dbReference type="Proteomes" id="UP001060919">
    <property type="component" value="Chromosome"/>
</dbReference>
<comment type="cofactor">
    <cofactor evidence="6">
        <name>Mg(2+)</name>
        <dbReference type="ChEBI" id="CHEBI:18420"/>
    </cofactor>
</comment>
<keyword evidence="4 6" id="KW-0501">Molybdenum cofactor biosynthesis</keyword>
<dbReference type="NCBIfam" id="TIGR00177">
    <property type="entry name" value="molyb_syn"/>
    <property type="match status" value="1"/>
</dbReference>
<dbReference type="CDD" id="cd00887">
    <property type="entry name" value="MoeA"/>
    <property type="match status" value="1"/>
</dbReference>
<dbReference type="InterPro" id="IPR005110">
    <property type="entry name" value="MoeA_linker/N"/>
</dbReference>
<reference evidence="8" key="1">
    <citation type="submission" date="2022-09" db="EMBL/GenBank/DDBJ databases">
        <title>Aureispira anguillicida sp. nov., isolated from Leptocephalus of Japanese eel Anguilla japonica.</title>
        <authorList>
            <person name="Yuasa K."/>
            <person name="Mekata T."/>
            <person name="Ikunari K."/>
        </authorList>
    </citation>
    <scope>NUCLEOTIDE SEQUENCE</scope>
    <source>
        <strain evidence="8">EL160426</strain>
    </source>
</reference>
<dbReference type="PROSITE" id="PS01079">
    <property type="entry name" value="MOCF_BIOSYNTHESIS_2"/>
    <property type="match status" value="1"/>
</dbReference>
<dbReference type="GO" id="GO:0061599">
    <property type="term" value="F:molybdopterin molybdotransferase activity"/>
    <property type="evidence" value="ECO:0007669"/>
    <property type="project" value="UniProtKB-UniRule"/>
</dbReference>
<dbReference type="GO" id="GO:0005829">
    <property type="term" value="C:cytosol"/>
    <property type="evidence" value="ECO:0007669"/>
    <property type="project" value="TreeGrafter"/>
</dbReference>
<name>A0A916DQ45_9BACT</name>
<dbReference type="EMBL" id="AP026867">
    <property type="protein sequence ID" value="BDS09880.1"/>
    <property type="molecule type" value="Genomic_DNA"/>
</dbReference>
<dbReference type="InterPro" id="IPR005111">
    <property type="entry name" value="MoeA_C_domain_IV"/>
</dbReference>
<dbReference type="InterPro" id="IPR036425">
    <property type="entry name" value="MoaB/Mog-like_dom_sf"/>
</dbReference>
<dbReference type="Gene3D" id="3.40.980.10">
    <property type="entry name" value="MoaB/Mog-like domain"/>
    <property type="match status" value="1"/>
</dbReference>
<protein>
    <recommendedName>
        <fullName evidence="6">Molybdopterin molybdenumtransferase</fullName>
        <ecNumber evidence="6">2.10.1.1</ecNumber>
    </recommendedName>
</protein>
<dbReference type="KEGG" id="aup:AsAng_0005850"/>
<comment type="pathway">
    <text evidence="2 6">Cofactor biosynthesis; molybdopterin biosynthesis.</text>
</comment>
<dbReference type="EC" id="2.10.1.1" evidence="6"/>
<dbReference type="InterPro" id="IPR008284">
    <property type="entry name" value="MoCF_biosynth_CS"/>
</dbReference>
<keyword evidence="6" id="KW-0500">Molybdenum</keyword>
<evidence type="ECO:0000256" key="5">
    <source>
        <dbReference type="ARBA" id="ARBA00047317"/>
    </source>
</evidence>
<evidence type="ECO:0000256" key="6">
    <source>
        <dbReference type="RuleBase" id="RU365090"/>
    </source>
</evidence>
<sequence>MIYVEEAKKIVKSLKYKQRRIELPLEDALGYVLAEAIYAPINMPPFDQSAMDGYALKLGKTLNYTLIDEVQAGSTKNPKMSSGEAVRIFTGAAIPSDADAVMMQEKTVRDGEQLRLEKQAFPGQNIRLLGEQIKKGALALDKGVLLTPASVGFLAGIGVQTVKVVEQPSIAIVVTGDELVKAGQDLKRGQIYESNGIMLAAAAKDTGFNQIDLISLKDDYPKTLEVLNAQIKTKDFVLISGGISVGDYDFVGKALLEIGVEQLFYKVRQKPGKPMFLGRTSNCTIFALPGNPAAALSCFYQYVLMALKQAVGLPNFELKKLWLPLEEAYSKKGERAHFLKAKISPTGVKILQKQSSAMLFSFAYADALIYIPHDKMTTAAGELVEVHLLP</sequence>
<feature type="domain" description="MoaB/Mog" evidence="7">
    <location>
        <begin position="171"/>
        <end position="309"/>
    </location>
</feature>
<organism evidence="8 9">
    <name type="scientific">Aureispira anguillae</name>
    <dbReference type="NCBI Taxonomy" id="2864201"/>
    <lineage>
        <taxon>Bacteria</taxon>
        <taxon>Pseudomonadati</taxon>
        <taxon>Bacteroidota</taxon>
        <taxon>Saprospiria</taxon>
        <taxon>Saprospirales</taxon>
        <taxon>Saprospiraceae</taxon>
        <taxon>Aureispira</taxon>
    </lineage>
</organism>
<evidence type="ECO:0000313" key="8">
    <source>
        <dbReference type="EMBL" id="BDS09880.1"/>
    </source>
</evidence>
<dbReference type="Gene3D" id="3.90.105.10">
    <property type="entry name" value="Molybdopterin biosynthesis moea protein, domain 2"/>
    <property type="match status" value="1"/>
</dbReference>
<dbReference type="Gene3D" id="2.40.340.10">
    <property type="entry name" value="MoeA, C-terminal, domain IV"/>
    <property type="match status" value="1"/>
</dbReference>
<evidence type="ECO:0000256" key="3">
    <source>
        <dbReference type="ARBA" id="ARBA00010763"/>
    </source>
</evidence>
<keyword evidence="6" id="KW-0479">Metal-binding</keyword>
<evidence type="ECO:0000259" key="7">
    <source>
        <dbReference type="SMART" id="SM00852"/>
    </source>
</evidence>
<evidence type="ECO:0000313" key="9">
    <source>
        <dbReference type="Proteomes" id="UP001060919"/>
    </source>
</evidence>
<dbReference type="InterPro" id="IPR036135">
    <property type="entry name" value="MoeA_linker/N_sf"/>
</dbReference>
<comment type="similarity">
    <text evidence="3 6">Belongs to the MoeA family.</text>
</comment>
<dbReference type="GO" id="GO:0006777">
    <property type="term" value="P:Mo-molybdopterin cofactor biosynthetic process"/>
    <property type="evidence" value="ECO:0007669"/>
    <property type="project" value="UniProtKB-UniRule"/>
</dbReference>
<dbReference type="SMART" id="SM00852">
    <property type="entry name" value="MoCF_biosynth"/>
    <property type="match status" value="1"/>
</dbReference>
<keyword evidence="6" id="KW-0808">Transferase</keyword>
<dbReference type="InterPro" id="IPR038987">
    <property type="entry name" value="MoeA-like"/>
</dbReference>
<dbReference type="Pfam" id="PF03454">
    <property type="entry name" value="MoeA_C"/>
    <property type="match status" value="1"/>
</dbReference>
<dbReference type="SUPFAM" id="SSF63867">
    <property type="entry name" value="MoeA C-terminal domain-like"/>
    <property type="match status" value="1"/>
</dbReference>
<dbReference type="RefSeq" id="WP_264791232.1">
    <property type="nucleotide sequence ID" value="NZ_AP026867.1"/>
</dbReference>
<proteinExistence type="inferred from homology"/>
<comment type="function">
    <text evidence="1 6">Catalyzes the insertion of molybdate into adenylated molybdopterin with the concomitant release of AMP.</text>
</comment>
<keyword evidence="6" id="KW-0460">Magnesium</keyword>
<dbReference type="PANTHER" id="PTHR10192:SF5">
    <property type="entry name" value="GEPHYRIN"/>
    <property type="match status" value="1"/>
</dbReference>
<accession>A0A916DQ45</accession>
<evidence type="ECO:0000256" key="1">
    <source>
        <dbReference type="ARBA" id="ARBA00002901"/>
    </source>
</evidence>
<dbReference type="Pfam" id="PF00994">
    <property type="entry name" value="MoCF_biosynth"/>
    <property type="match status" value="1"/>
</dbReference>
<dbReference type="GO" id="GO:0046872">
    <property type="term" value="F:metal ion binding"/>
    <property type="evidence" value="ECO:0007669"/>
    <property type="project" value="UniProtKB-UniRule"/>
</dbReference>
<gene>
    <name evidence="8" type="ORF">AsAng_0005850</name>
</gene>
<dbReference type="AlphaFoldDB" id="A0A916DQ45"/>
<comment type="catalytic activity">
    <reaction evidence="5">
        <text>adenylyl-molybdopterin + molybdate = Mo-molybdopterin + AMP + H(+)</text>
        <dbReference type="Rhea" id="RHEA:35047"/>
        <dbReference type="ChEBI" id="CHEBI:15378"/>
        <dbReference type="ChEBI" id="CHEBI:36264"/>
        <dbReference type="ChEBI" id="CHEBI:62727"/>
        <dbReference type="ChEBI" id="CHEBI:71302"/>
        <dbReference type="ChEBI" id="CHEBI:456215"/>
        <dbReference type="EC" id="2.10.1.1"/>
    </reaction>
</comment>
<dbReference type="InterPro" id="IPR036688">
    <property type="entry name" value="MoeA_C_domain_IV_sf"/>
</dbReference>
<dbReference type="InterPro" id="IPR001453">
    <property type="entry name" value="MoaB/Mog_dom"/>
</dbReference>
<dbReference type="NCBIfam" id="NF045515">
    <property type="entry name" value="Glp_gephyrin"/>
    <property type="match status" value="1"/>
</dbReference>
<dbReference type="SUPFAM" id="SSF63882">
    <property type="entry name" value="MoeA N-terminal region -like"/>
    <property type="match status" value="1"/>
</dbReference>
<dbReference type="SUPFAM" id="SSF53218">
    <property type="entry name" value="Molybdenum cofactor biosynthesis proteins"/>
    <property type="match status" value="1"/>
</dbReference>
<keyword evidence="9" id="KW-1185">Reference proteome</keyword>
<dbReference type="Pfam" id="PF03453">
    <property type="entry name" value="MoeA_N"/>
    <property type="match status" value="1"/>
</dbReference>
<dbReference type="Gene3D" id="2.170.190.11">
    <property type="entry name" value="Molybdopterin biosynthesis moea protein, domain 3"/>
    <property type="match status" value="1"/>
</dbReference>
<evidence type="ECO:0000256" key="2">
    <source>
        <dbReference type="ARBA" id="ARBA00005046"/>
    </source>
</evidence>
<dbReference type="PANTHER" id="PTHR10192">
    <property type="entry name" value="MOLYBDOPTERIN BIOSYNTHESIS PROTEIN"/>
    <property type="match status" value="1"/>
</dbReference>
<evidence type="ECO:0000256" key="4">
    <source>
        <dbReference type="ARBA" id="ARBA00023150"/>
    </source>
</evidence>